<keyword evidence="3" id="KW-0804">Transcription</keyword>
<dbReference type="InterPro" id="IPR008920">
    <property type="entry name" value="TF_FadR/GntR_C"/>
</dbReference>
<dbReference type="Gene3D" id="1.20.120.530">
    <property type="entry name" value="GntR ligand-binding domain-like"/>
    <property type="match status" value="1"/>
</dbReference>
<dbReference type="Pfam" id="PF07729">
    <property type="entry name" value="FCD"/>
    <property type="match status" value="1"/>
</dbReference>
<dbReference type="PANTHER" id="PTHR43537:SF24">
    <property type="entry name" value="GLUCONATE OPERON TRANSCRIPTIONAL REPRESSOR"/>
    <property type="match status" value="1"/>
</dbReference>
<dbReference type="AlphaFoldDB" id="A0A849A588"/>
<dbReference type="EMBL" id="JABEND010000003">
    <property type="protein sequence ID" value="NNG35685.1"/>
    <property type="molecule type" value="Genomic_DNA"/>
</dbReference>
<dbReference type="GO" id="GO:0003677">
    <property type="term" value="F:DNA binding"/>
    <property type="evidence" value="ECO:0007669"/>
    <property type="project" value="UniProtKB-KW"/>
</dbReference>
<dbReference type="InterPro" id="IPR036390">
    <property type="entry name" value="WH_DNA-bd_sf"/>
</dbReference>
<evidence type="ECO:0000256" key="3">
    <source>
        <dbReference type="ARBA" id="ARBA00023163"/>
    </source>
</evidence>
<proteinExistence type="predicted"/>
<evidence type="ECO:0000256" key="4">
    <source>
        <dbReference type="SAM" id="MobiDB-lite"/>
    </source>
</evidence>
<evidence type="ECO:0000313" key="6">
    <source>
        <dbReference type="EMBL" id="NNG35685.1"/>
    </source>
</evidence>
<evidence type="ECO:0000313" key="7">
    <source>
        <dbReference type="Proteomes" id="UP000562984"/>
    </source>
</evidence>
<dbReference type="GO" id="GO:0003700">
    <property type="term" value="F:DNA-binding transcription factor activity"/>
    <property type="evidence" value="ECO:0007669"/>
    <property type="project" value="InterPro"/>
</dbReference>
<organism evidence="6 7">
    <name type="scientific">Nakamurella aerolata</name>
    <dbReference type="NCBI Taxonomy" id="1656892"/>
    <lineage>
        <taxon>Bacteria</taxon>
        <taxon>Bacillati</taxon>
        <taxon>Actinomycetota</taxon>
        <taxon>Actinomycetes</taxon>
        <taxon>Nakamurellales</taxon>
        <taxon>Nakamurellaceae</taxon>
        <taxon>Nakamurella</taxon>
    </lineage>
</organism>
<feature type="region of interest" description="Disordered" evidence="4">
    <location>
        <begin position="229"/>
        <end position="255"/>
    </location>
</feature>
<keyword evidence="1" id="KW-0805">Transcription regulation</keyword>
<feature type="domain" description="HTH gntR-type" evidence="5">
    <location>
        <begin position="15"/>
        <end position="82"/>
    </location>
</feature>
<keyword evidence="2" id="KW-0238">DNA-binding</keyword>
<evidence type="ECO:0000259" key="5">
    <source>
        <dbReference type="PROSITE" id="PS50949"/>
    </source>
</evidence>
<feature type="compositionally biased region" description="Low complexity" evidence="4">
    <location>
        <begin position="229"/>
        <end position="249"/>
    </location>
</feature>
<reference evidence="6 7" key="1">
    <citation type="submission" date="2020-05" db="EMBL/GenBank/DDBJ databases">
        <title>Nakamurella sp. DB0629 isolated from air conditioner.</title>
        <authorList>
            <person name="Kim D.H."/>
            <person name="Kim D.-U."/>
        </authorList>
    </citation>
    <scope>NUCLEOTIDE SEQUENCE [LARGE SCALE GENOMIC DNA]</scope>
    <source>
        <strain evidence="6 7">DB0629</strain>
    </source>
</reference>
<keyword evidence="7" id="KW-1185">Reference proteome</keyword>
<dbReference type="Pfam" id="PF00392">
    <property type="entry name" value="GntR"/>
    <property type="match status" value="1"/>
</dbReference>
<dbReference type="PANTHER" id="PTHR43537">
    <property type="entry name" value="TRANSCRIPTIONAL REGULATOR, GNTR FAMILY"/>
    <property type="match status" value="1"/>
</dbReference>
<dbReference type="InterPro" id="IPR036388">
    <property type="entry name" value="WH-like_DNA-bd_sf"/>
</dbReference>
<accession>A0A849A588</accession>
<sequence length="255" mass="28091">MSSPAFSEPPASAPASKSERAYRWIRDRIDHHRYGPGYRLVLGAIADELQMSVVPVREAIRRLEAEGLVTFERNVGARVAVVDEQEYVDTMQTLGIVEGTATAMAAPLLSPGDLRQADLINRQMHRLLKSFDAQAFTALNQQFHSILFAPCPNKQLLDLVDRGWVRLSGLRDSSFSVIPGRAEHSVAEHADLVEMIRAGADPLDIELAAREHRWRTLNAFLDARHSATTNTANTANTASPNTASTNATTRGRKNP</sequence>
<dbReference type="Proteomes" id="UP000562984">
    <property type="component" value="Unassembled WGS sequence"/>
</dbReference>
<comment type="caution">
    <text evidence="6">The sequence shown here is derived from an EMBL/GenBank/DDBJ whole genome shotgun (WGS) entry which is preliminary data.</text>
</comment>
<dbReference type="PROSITE" id="PS50949">
    <property type="entry name" value="HTH_GNTR"/>
    <property type="match status" value="1"/>
</dbReference>
<dbReference type="CDD" id="cd07377">
    <property type="entry name" value="WHTH_GntR"/>
    <property type="match status" value="1"/>
</dbReference>
<evidence type="ECO:0000256" key="2">
    <source>
        <dbReference type="ARBA" id="ARBA00023125"/>
    </source>
</evidence>
<gene>
    <name evidence="6" type="ORF">HKD39_08165</name>
</gene>
<dbReference type="SMART" id="SM00895">
    <property type="entry name" value="FCD"/>
    <property type="match status" value="1"/>
</dbReference>
<dbReference type="RefSeq" id="WP_171199334.1">
    <property type="nucleotide sequence ID" value="NZ_JABEND010000003.1"/>
</dbReference>
<name>A0A849A588_9ACTN</name>
<protein>
    <submittedName>
        <fullName evidence="6">GntR family transcriptional regulator</fullName>
    </submittedName>
</protein>
<dbReference type="InterPro" id="IPR000524">
    <property type="entry name" value="Tscrpt_reg_HTH_GntR"/>
</dbReference>
<dbReference type="SUPFAM" id="SSF46785">
    <property type="entry name" value="Winged helix' DNA-binding domain"/>
    <property type="match status" value="1"/>
</dbReference>
<dbReference type="SMART" id="SM00345">
    <property type="entry name" value="HTH_GNTR"/>
    <property type="match status" value="1"/>
</dbReference>
<evidence type="ECO:0000256" key="1">
    <source>
        <dbReference type="ARBA" id="ARBA00023015"/>
    </source>
</evidence>
<dbReference type="SUPFAM" id="SSF48008">
    <property type="entry name" value="GntR ligand-binding domain-like"/>
    <property type="match status" value="1"/>
</dbReference>
<dbReference type="Gene3D" id="1.10.10.10">
    <property type="entry name" value="Winged helix-like DNA-binding domain superfamily/Winged helix DNA-binding domain"/>
    <property type="match status" value="1"/>
</dbReference>
<dbReference type="InterPro" id="IPR011711">
    <property type="entry name" value="GntR_C"/>
</dbReference>